<dbReference type="InterPro" id="IPR034466">
    <property type="entry name" value="Methyltransferase_Class_B"/>
</dbReference>
<protein>
    <submittedName>
        <fullName evidence="7">Radical SAM domain protein</fullName>
    </submittedName>
</protein>
<keyword evidence="2" id="KW-0949">S-adenosyl-L-methionine</keyword>
<dbReference type="eggNOG" id="COG1032">
    <property type="taxonomic scope" value="Bacteria"/>
</dbReference>
<dbReference type="InterPro" id="IPR006638">
    <property type="entry name" value="Elp3/MiaA/NifB-like_rSAM"/>
</dbReference>
<name>E1JVM8_SOLFR</name>
<dbReference type="Pfam" id="PF04055">
    <property type="entry name" value="Radical_SAM"/>
    <property type="match status" value="1"/>
</dbReference>
<dbReference type="InterPro" id="IPR034530">
    <property type="entry name" value="HpnP-like"/>
</dbReference>
<dbReference type="CDD" id="cd01335">
    <property type="entry name" value="Radical_SAM"/>
    <property type="match status" value="1"/>
</dbReference>
<dbReference type="RefSeq" id="WP_005992906.1">
    <property type="nucleotide sequence ID" value="NZ_AECZ01000009.1"/>
</dbReference>
<dbReference type="Gene3D" id="3.40.50.280">
    <property type="entry name" value="Cobalamin-binding domain"/>
    <property type="match status" value="1"/>
</dbReference>
<dbReference type="SFLD" id="SFLDG01082">
    <property type="entry name" value="B12-binding_domain_containing"/>
    <property type="match status" value="1"/>
</dbReference>
<dbReference type="PROSITE" id="PS51918">
    <property type="entry name" value="RADICAL_SAM"/>
    <property type="match status" value="1"/>
</dbReference>
<dbReference type="InterPro" id="IPR051198">
    <property type="entry name" value="BchE-like"/>
</dbReference>
<dbReference type="InterPro" id="IPR006158">
    <property type="entry name" value="Cobalamin-bd"/>
</dbReference>
<dbReference type="SMART" id="SM00729">
    <property type="entry name" value="Elp3"/>
    <property type="match status" value="1"/>
</dbReference>
<dbReference type="SFLD" id="SFLDS00029">
    <property type="entry name" value="Radical_SAM"/>
    <property type="match status" value="1"/>
</dbReference>
<dbReference type="AlphaFoldDB" id="E1JVM8"/>
<comment type="cofactor">
    <cofactor evidence="1">
        <name>[4Fe-4S] cluster</name>
        <dbReference type="ChEBI" id="CHEBI:49883"/>
    </cofactor>
</comment>
<keyword evidence="3" id="KW-0479">Metal-binding</keyword>
<evidence type="ECO:0000256" key="5">
    <source>
        <dbReference type="ARBA" id="ARBA00023014"/>
    </source>
</evidence>
<evidence type="ECO:0000256" key="1">
    <source>
        <dbReference type="ARBA" id="ARBA00001966"/>
    </source>
</evidence>
<keyword evidence="5" id="KW-0411">Iron-sulfur</keyword>
<dbReference type="GO" id="GO:0051539">
    <property type="term" value="F:4 iron, 4 sulfur cluster binding"/>
    <property type="evidence" value="ECO:0007669"/>
    <property type="project" value="UniProtKB-KW"/>
</dbReference>
<evidence type="ECO:0000256" key="4">
    <source>
        <dbReference type="ARBA" id="ARBA00023004"/>
    </source>
</evidence>
<evidence type="ECO:0000313" key="8">
    <source>
        <dbReference type="Proteomes" id="UP000006250"/>
    </source>
</evidence>
<keyword evidence="4" id="KW-0408">Iron</keyword>
<organism evidence="7 8">
    <name type="scientific">Solidesulfovibrio fructosivorans JJ]</name>
    <dbReference type="NCBI Taxonomy" id="596151"/>
    <lineage>
        <taxon>Bacteria</taxon>
        <taxon>Pseudomonadati</taxon>
        <taxon>Thermodesulfobacteriota</taxon>
        <taxon>Desulfovibrionia</taxon>
        <taxon>Desulfovibrionales</taxon>
        <taxon>Desulfovibrionaceae</taxon>
        <taxon>Solidesulfovibrio</taxon>
    </lineage>
</organism>
<dbReference type="InterPro" id="IPR023404">
    <property type="entry name" value="rSAM_horseshoe"/>
</dbReference>
<dbReference type="Gene3D" id="3.80.30.20">
    <property type="entry name" value="tm_1862 like domain"/>
    <property type="match status" value="1"/>
</dbReference>
<dbReference type="OrthoDB" id="9804952at2"/>
<evidence type="ECO:0000256" key="3">
    <source>
        <dbReference type="ARBA" id="ARBA00022723"/>
    </source>
</evidence>
<dbReference type="PANTHER" id="PTHR43409:SF3">
    <property type="entry name" value="HYPOTHETICAL METHYLTRANSFERASE"/>
    <property type="match status" value="1"/>
</dbReference>
<dbReference type="SUPFAM" id="SSF102114">
    <property type="entry name" value="Radical SAM enzymes"/>
    <property type="match status" value="1"/>
</dbReference>
<dbReference type="SFLD" id="SFLDF00303">
    <property type="entry name" value="hopanoid_C2-methyltransferase"/>
    <property type="match status" value="1"/>
</dbReference>
<dbReference type="InterPro" id="IPR058240">
    <property type="entry name" value="rSAM_sf"/>
</dbReference>
<dbReference type="GO" id="GO:0003824">
    <property type="term" value="F:catalytic activity"/>
    <property type="evidence" value="ECO:0007669"/>
    <property type="project" value="InterPro"/>
</dbReference>
<feature type="domain" description="Radical SAM core" evidence="6">
    <location>
        <begin position="161"/>
        <end position="395"/>
    </location>
</feature>
<dbReference type="STRING" id="596151.DesfrDRAFT_1677"/>
<dbReference type="InterPro" id="IPR025274">
    <property type="entry name" value="DUF4070"/>
</dbReference>
<dbReference type="EMBL" id="AECZ01000009">
    <property type="protein sequence ID" value="EFL51516.1"/>
    <property type="molecule type" value="Genomic_DNA"/>
</dbReference>
<dbReference type="Pfam" id="PF02310">
    <property type="entry name" value="B12-binding"/>
    <property type="match status" value="1"/>
</dbReference>
<sequence>MKTLLVYPVYPDTFWSFKHILPFISRKAAFPPLGLLTVAAMLPAQWDKRLVDANVAPLRDEDLAWSDMVFISAMVVQEAGAKDVIARAKAMGKRIVAGGPAFTAQPERFQGVDHFVLNEAETTLPLFLEDLRRGAPKPLYTTSERPDIACTPIPQWDLINFRDYVTMSVQYSRGCPFDCEFCDIVVLNGRRPRVKSPDQMLHEIESLHDAGWRGPVFIVDDNFIGNIASVKQFLPRLIDWQTRHGYPFKFMTEASINLARDGELVGMMSKANFHKVFIGIETPSTDSLKECGKKQNVAIDFPQAIKILHQNGLQVMGGFIVGFDSDTEGIFEQQIRFIQKIGVVTAMVGILTAMPKTRLWSRLKAENRLLGNATGENTDASLNFIPIMRRETLINGYKNLLSTLYAPEYYYDRINTFLKNYNPTARGKLVWSDLRAFLKSLWRIGILSRARFGYWKLIIKTALTKRKALPVAVELAILGRHFQLVAKRALQAKDGWADEPLENTSHPL</sequence>
<accession>E1JVM8</accession>
<dbReference type="Proteomes" id="UP000006250">
    <property type="component" value="Unassembled WGS sequence"/>
</dbReference>
<dbReference type="PANTHER" id="PTHR43409">
    <property type="entry name" value="ANAEROBIC MAGNESIUM-PROTOPORPHYRIN IX MONOMETHYL ESTER CYCLASE-RELATED"/>
    <property type="match status" value="1"/>
</dbReference>
<dbReference type="GO" id="GO:0005829">
    <property type="term" value="C:cytosol"/>
    <property type="evidence" value="ECO:0007669"/>
    <property type="project" value="TreeGrafter"/>
</dbReference>
<dbReference type="GO" id="GO:0031419">
    <property type="term" value="F:cobalamin binding"/>
    <property type="evidence" value="ECO:0007669"/>
    <property type="project" value="InterPro"/>
</dbReference>
<dbReference type="Pfam" id="PF13282">
    <property type="entry name" value="DUF4070"/>
    <property type="match status" value="1"/>
</dbReference>
<comment type="caution">
    <text evidence="7">The sequence shown here is derived from an EMBL/GenBank/DDBJ whole genome shotgun (WGS) entry which is preliminary data.</text>
</comment>
<keyword evidence="8" id="KW-1185">Reference proteome</keyword>
<evidence type="ECO:0000259" key="6">
    <source>
        <dbReference type="PROSITE" id="PS51918"/>
    </source>
</evidence>
<dbReference type="SFLD" id="SFLDG01123">
    <property type="entry name" value="methyltransferase_(Class_B)"/>
    <property type="match status" value="1"/>
</dbReference>
<proteinExistence type="predicted"/>
<evidence type="ECO:0000313" key="7">
    <source>
        <dbReference type="EMBL" id="EFL51516.1"/>
    </source>
</evidence>
<reference evidence="7 8" key="1">
    <citation type="submission" date="2010-08" db="EMBL/GenBank/DDBJ databases">
        <title>The draft genome of Desulfovibrio fructosovorans JJ.</title>
        <authorList>
            <consortium name="US DOE Joint Genome Institute (JGI-PGF)"/>
            <person name="Lucas S."/>
            <person name="Copeland A."/>
            <person name="Lapidus A."/>
            <person name="Cheng J.-F."/>
            <person name="Bruce D."/>
            <person name="Goodwin L."/>
            <person name="Pitluck S."/>
            <person name="Land M.L."/>
            <person name="Hauser L."/>
            <person name="Chang Y.-J."/>
            <person name="Jeffries C."/>
            <person name="Wall J.D."/>
            <person name="Stahl D.A."/>
            <person name="Arkin A.P."/>
            <person name="Dehal P."/>
            <person name="Stolyar S.M."/>
            <person name="Hazen T.C."/>
            <person name="Woyke T.J."/>
        </authorList>
    </citation>
    <scope>NUCLEOTIDE SEQUENCE [LARGE SCALE GENOMIC DNA]</scope>
    <source>
        <strain evidence="7 8">JJ</strain>
    </source>
</reference>
<dbReference type="InterPro" id="IPR007197">
    <property type="entry name" value="rSAM"/>
</dbReference>
<evidence type="ECO:0000256" key="2">
    <source>
        <dbReference type="ARBA" id="ARBA00022691"/>
    </source>
</evidence>
<gene>
    <name evidence="7" type="ORF">DesfrDRAFT_1677</name>
</gene>
<dbReference type="GO" id="GO:0046872">
    <property type="term" value="F:metal ion binding"/>
    <property type="evidence" value="ECO:0007669"/>
    <property type="project" value="UniProtKB-KW"/>
</dbReference>